<dbReference type="GO" id="GO:0005886">
    <property type="term" value="C:plasma membrane"/>
    <property type="evidence" value="ECO:0007669"/>
    <property type="project" value="UniProtKB-SubCell"/>
</dbReference>
<organism evidence="9">
    <name type="scientific">Chlorobium phaeobacteroides (strain BS1)</name>
    <dbReference type="NCBI Taxonomy" id="331678"/>
    <lineage>
        <taxon>Bacteria</taxon>
        <taxon>Pseudomonadati</taxon>
        <taxon>Chlorobiota</taxon>
        <taxon>Chlorobiia</taxon>
        <taxon>Chlorobiales</taxon>
        <taxon>Chlorobiaceae</taxon>
        <taxon>Chlorobium/Pelodictyon group</taxon>
        <taxon>Chlorobium</taxon>
    </lineage>
</organism>
<dbReference type="STRING" id="331678.Cphamn1_0978"/>
<dbReference type="HOGENOM" id="CLU_377545_0_0_10"/>
<dbReference type="PANTHER" id="PTHR30619">
    <property type="entry name" value="DNA INTERNALIZATION/COMPETENCE PROTEIN COMEC/REC2"/>
    <property type="match status" value="1"/>
</dbReference>
<sequence length="722" mass="79516">MAQFLAPYPAVRLLAIASAGIAAGVCWRIPLWYWVSAALISFLLLGIFLFVCRGKPLSNAAVTAYSLFVFCGFSLYTGSLYNNLPSSTVRNWLDKEVLLYGKVVSRPRVYDKGAGWILQTREVFADGEAREASGNVKVFLRMRHGTEPEVEKGDMIRVKGRVGLIPRAENPGDFDPREYYRKKRVHAELFCYGPWLMHNYGIDESDYFEALLVRPVRRYLSGTIAALVPPGHEQQFIQGVFLGQKELLDREVYRTFKAAGTAHVLAVSGLHVGLIVMVLLVVLQRLRITVAGKWIVLVLIAFVLLVYSSVTGNAPSVRRASLMVVALTGNSVLSRQSFPLNSLAVADLILLCIDPLELFNAGFLMTNAAVAAIILLYPVLSSPSETWKGLAGEVFRPVWKAFSVSLAAIIGVSPVIAWFFGTFSVVGIIANLPVVFLASCMLYAMLPAFLLNSVLPDLALYPASSAWFFARMTLGVTEYFGDLSWAVVRAQPDSVWIAVYYAAVAAVLFFLYRKNPAGVMIAFLCAANYFVWAPVLQAERSSPAFVRIVAGNDTALLCSIGGSSILIDAGSKPWHRETINRQMRRNGIKKIDAAIQFASPDSLVGAIDAQNHMLSEEHHLAQSSFLVARSGDDVLKFWGGDGSSMLVVSDPDALRRLDSERPDSVVVKVNRFGIDDYRRLAEWLDRVHPQECVVLCSPRLKDRGRGLLAHLAGKRGEVTIVE</sequence>
<feature type="transmembrane region" description="Helical" evidence="6">
    <location>
        <begin position="32"/>
        <end position="52"/>
    </location>
</feature>
<proteinExistence type="predicted"/>
<comment type="subcellular location">
    <subcellularLocation>
        <location evidence="1">Cell membrane</location>
        <topology evidence="1">Multi-pass membrane protein</topology>
    </subcellularLocation>
</comment>
<evidence type="ECO:0000256" key="1">
    <source>
        <dbReference type="ARBA" id="ARBA00004651"/>
    </source>
</evidence>
<keyword evidence="5 6" id="KW-0472">Membrane</keyword>
<dbReference type="AlphaFoldDB" id="B3EPY9"/>
<evidence type="ECO:0000259" key="8">
    <source>
        <dbReference type="Pfam" id="PF13567"/>
    </source>
</evidence>
<dbReference type="InterPro" id="IPR052159">
    <property type="entry name" value="Competence_DNA_uptake"/>
</dbReference>
<feature type="transmembrane region" description="Helical" evidence="6">
    <location>
        <begin position="262"/>
        <end position="283"/>
    </location>
</feature>
<dbReference type="InterPro" id="IPR004477">
    <property type="entry name" value="ComEC_N"/>
</dbReference>
<accession>B3EPY9</accession>
<gene>
    <name evidence="9" type="ordered locus">Cphamn1_0978</name>
</gene>
<evidence type="ECO:0000256" key="2">
    <source>
        <dbReference type="ARBA" id="ARBA00022475"/>
    </source>
</evidence>
<evidence type="ECO:0000313" key="9">
    <source>
        <dbReference type="EMBL" id="ACE03921.1"/>
    </source>
</evidence>
<feature type="transmembrane region" description="Helical" evidence="6">
    <location>
        <begin position="358"/>
        <end position="380"/>
    </location>
</feature>
<evidence type="ECO:0000256" key="4">
    <source>
        <dbReference type="ARBA" id="ARBA00022989"/>
    </source>
</evidence>
<protein>
    <submittedName>
        <fullName evidence="9">ComEC/Rec2-related protein</fullName>
    </submittedName>
</protein>
<keyword evidence="2" id="KW-1003">Cell membrane</keyword>
<dbReference type="Pfam" id="PF13567">
    <property type="entry name" value="DUF4131"/>
    <property type="match status" value="1"/>
</dbReference>
<keyword evidence="4 6" id="KW-1133">Transmembrane helix</keyword>
<dbReference type="InterPro" id="IPR025405">
    <property type="entry name" value="DUF4131"/>
</dbReference>
<dbReference type="EMBL" id="CP001101">
    <property type="protein sequence ID" value="ACE03921.1"/>
    <property type="molecule type" value="Genomic_DNA"/>
</dbReference>
<feature type="domain" description="DUF4131" evidence="8">
    <location>
        <begin position="29"/>
        <end position="196"/>
    </location>
</feature>
<dbReference type="Pfam" id="PF03772">
    <property type="entry name" value="Competence"/>
    <property type="match status" value="1"/>
</dbReference>
<name>B3EPY9_CHLPB</name>
<dbReference type="NCBIfam" id="TIGR00360">
    <property type="entry name" value="ComEC_N-term"/>
    <property type="match status" value="1"/>
</dbReference>
<feature type="transmembrane region" description="Helical" evidence="6">
    <location>
        <begin position="401"/>
        <end position="420"/>
    </location>
</feature>
<reference evidence="9" key="1">
    <citation type="submission" date="2008-06" db="EMBL/GenBank/DDBJ databases">
        <title>Complete sequence of Chlorobium phaeobacteroides BS1.</title>
        <authorList>
            <consortium name="US DOE Joint Genome Institute"/>
            <person name="Lucas S."/>
            <person name="Copeland A."/>
            <person name="Lapidus A."/>
            <person name="Glavina del Rio T."/>
            <person name="Dalin E."/>
            <person name="Tice H."/>
            <person name="Bruce D."/>
            <person name="Goodwin L."/>
            <person name="Pitluck S."/>
            <person name="Schmutz J."/>
            <person name="Larimer F."/>
            <person name="Land M."/>
            <person name="Hauser L."/>
            <person name="Kyrpides N."/>
            <person name="Ovchinnikova G."/>
            <person name="Li T."/>
            <person name="Liu Z."/>
            <person name="Zhao F."/>
            <person name="Overmann J."/>
            <person name="Bryant D.A."/>
            <person name="Richardson P."/>
        </authorList>
    </citation>
    <scope>NUCLEOTIDE SEQUENCE [LARGE SCALE GENOMIC DNA]</scope>
    <source>
        <strain evidence="9">BS1</strain>
    </source>
</reference>
<evidence type="ECO:0000259" key="7">
    <source>
        <dbReference type="Pfam" id="PF03772"/>
    </source>
</evidence>
<feature type="transmembrane region" description="Helical" evidence="6">
    <location>
        <begin position="426"/>
        <end position="446"/>
    </location>
</feature>
<feature type="transmembrane region" description="Helical" evidence="6">
    <location>
        <begin position="494"/>
        <end position="512"/>
    </location>
</feature>
<dbReference type="KEGG" id="cpb:Cphamn1_0978"/>
<dbReference type="OrthoDB" id="9761531at2"/>
<keyword evidence="3 6" id="KW-0812">Transmembrane</keyword>
<dbReference type="PANTHER" id="PTHR30619:SF1">
    <property type="entry name" value="RECOMBINATION PROTEIN 2"/>
    <property type="match status" value="1"/>
</dbReference>
<feature type="domain" description="ComEC/Rec2-related protein" evidence="7">
    <location>
        <begin position="241"/>
        <end position="512"/>
    </location>
</feature>
<feature type="transmembrane region" description="Helical" evidence="6">
    <location>
        <begin position="519"/>
        <end position="538"/>
    </location>
</feature>
<evidence type="ECO:0000256" key="5">
    <source>
        <dbReference type="ARBA" id="ARBA00023136"/>
    </source>
</evidence>
<feature type="transmembrane region" description="Helical" evidence="6">
    <location>
        <begin position="290"/>
        <end position="310"/>
    </location>
</feature>
<evidence type="ECO:0000256" key="6">
    <source>
        <dbReference type="SAM" id="Phobius"/>
    </source>
</evidence>
<dbReference type="eggNOG" id="COG0658">
    <property type="taxonomic scope" value="Bacteria"/>
</dbReference>
<feature type="transmembrane region" description="Helical" evidence="6">
    <location>
        <begin position="64"/>
        <end position="81"/>
    </location>
</feature>
<evidence type="ECO:0000256" key="3">
    <source>
        <dbReference type="ARBA" id="ARBA00022692"/>
    </source>
</evidence>